<dbReference type="PANTHER" id="PTHR30203:SF24">
    <property type="entry name" value="BLR4935 PROTEIN"/>
    <property type="match status" value="1"/>
</dbReference>
<gene>
    <name evidence="2" type="ORF">UU48_C0017G0023</name>
</gene>
<dbReference type="GO" id="GO:0015562">
    <property type="term" value="F:efflux transmembrane transporter activity"/>
    <property type="evidence" value="ECO:0007669"/>
    <property type="project" value="InterPro"/>
</dbReference>
<evidence type="ECO:0000313" key="2">
    <source>
        <dbReference type="EMBL" id="KKR97387.1"/>
    </source>
</evidence>
<comment type="caution">
    <text evidence="2">The sequence shown here is derived from an EMBL/GenBank/DDBJ whole genome shotgun (WGS) entry which is preliminary data.</text>
</comment>
<name>A0A0G0YAQ9_9BACT</name>
<dbReference type="Pfam" id="PF02321">
    <property type="entry name" value="OEP"/>
    <property type="match status" value="2"/>
</dbReference>
<dbReference type="EMBL" id="LCAU01000017">
    <property type="protein sequence ID" value="KKR97387.1"/>
    <property type="molecule type" value="Genomic_DNA"/>
</dbReference>
<evidence type="ECO:0000256" key="1">
    <source>
        <dbReference type="ARBA" id="ARBA00007613"/>
    </source>
</evidence>
<dbReference type="InterPro" id="IPR003423">
    <property type="entry name" value="OMP_efflux"/>
</dbReference>
<dbReference type="InterPro" id="IPR010131">
    <property type="entry name" value="MdtP/NodT-like"/>
</dbReference>
<accession>A0A0G0YAQ9</accession>
<organism evidence="2 3">
    <name type="scientific">Candidatus Uhrbacteria bacterium GW2011_GWF2_41_16</name>
    <dbReference type="NCBI Taxonomy" id="1618997"/>
    <lineage>
        <taxon>Bacteria</taxon>
        <taxon>Candidatus Uhriibacteriota</taxon>
    </lineage>
</organism>
<dbReference type="PANTHER" id="PTHR30203">
    <property type="entry name" value="OUTER MEMBRANE CATION EFFLUX PROTEIN"/>
    <property type="match status" value="1"/>
</dbReference>
<comment type="similarity">
    <text evidence="1">Belongs to the outer membrane factor (OMF) (TC 1.B.17) family.</text>
</comment>
<dbReference type="Gene3D" id="1.20.1600.10">
    <property type="entry name" value="Outer membrane efflux proteins (OEP)"/>
    <property type="match status" value="1"/>
</dbReference>
<dbReference type="Proteomes" id="UP000034746">
    <property type="component" value="Unassembled WGS sequence"/>
</dbReference>
<evidence type="ECO:0000313" key="3">
    <source>
        <dbReference type="Proteomes" id="UP000034746"/>
    </source>
</evidence>
<reference evidence="2 3" key="1">
    <citation type="journal article" date="2015" name="Nature">
        <title>rRNA introns, odd ribosomes, and small enigmatic genomes across a large radiation of phyla.</title>
        <authorList>
            <person name="Brown C.T."/>
            <person name="Hug L.A."/>
            <person name="Thomas B.C."/>
            <person name="Sharon I."/>
            <person name="Castelle C.J."/>
            <person name="Singh A."/>
            <person name="Wilkins M.J."/>
            <person name="Williams K.H."/>
            <person name="Banfield J.F."/>
        </authorList>
    </citation>
    <scope>NUCLEOTIDE SEQUENCE [LARGE SCALE GENOMIC DNA]</scope>
</reference>
<proteinExistence type="inferred from homology"/>
<protein>
    <submittedName>
        <fullName evidence="2">Outer membrane efflux protein</fullName>
    </submittedName>
</protein>
<dbReference type="AlphaFoldDB" id="A0A0G0YAQ9"/>
<sequence length="434" mass="49139">MIYPVHHIKYVTVVTLIASVLFLTSNESMAQVSEPARRGVENTKTVNLKECITIAFENNLQLAATRKRLDLAEAERIKASLLLPTNPKLGSETGARESSSTGRDTDYTIALSQEFEVFGQRRKRIRVAEKNIERVKFEVADVEREVIANVKSSFYEVLTSLEIVKLRSFVEGIFEKLWSATMERYKAGAIAALELNSIKIGYGQAKQQLLVAKSNYQNSLLNLKLLLGKPADEVLNIEGEMRFEKLQINMEDILTSAYKERPDLRAEEFEKERASQEILLRKVEIIPNPDLSGFFTRESGTDDILGGEISISIPIWDRKQSELKKARTAKDVANINIKNRYLEIQKEVETAYQTFMAAKGGIAIYTDEIMPQVDESLKLNEISYQEGNTSFIEFLTMQKNLIETRVAYLNTLLAYNMAIINLETVSGKKLISND</sequence>
<dbReference type="SUPFAM" id="SSF56954">
    <property type="entry name" value="Outer membrane efflux proteins (OEP)"/>
    <property type="match status" value="1"/>
</dbReference>